<evidence type="ECO:0000256" key="1">
    <source>
        <dbReference type="ARBA" id="ARBA00001206"/>
    </source>
</evidence>
<comment type="caution">
    <text evidence="17">The sequence shown here is derived from an EMBL/GenBank/DDBJ whole genome shotgun (WGS) entry which is preliminary data.</text>
</comment>
<feature type="binding site" evidence="16">
    <location>
        <begin position="137"/>
        <end position="140"/>
    </location>
    <ligand>
        <name>substrate</name>
    </ligand>
</feature>
<dbReference type="PANTHER" id="PTHR34265:SF1">
    <property type="entry name" value="TYPE III PANTOTHENATE KINASE"/>
    <property type="match status" value="1"/>
</dbReference>
<evidence type="ECO:0000256" key="3">
    <source>
        <dbReference type="ARBA" id="ARBA00004496"/>
    </source>
</evidence>
<dbReference type="EC" id="2.7.1.33" evidence="6 16"/>
<keyword evidence="11 16" id="KW-0067">ATP-binding</keyword>
<evidence type="ECO:0000256" key="12">
    <source>
        <dbReference type="ARBA" id="ARBA00022958"/>
    </source>
</evidence>
<dbReference type="HAMAP" id="MF_01274">
    <property type="entry name" value="Pantothen_kinase_3"/>
    <property type="match status" value="1"/>
</dbReference>
<keyword evidence="7 16" id="KW-0963">Cytoplasm</keyword>
<keyword evidence="10 16" id="KW-0418">Kinase</keyword>
<evidence type="ECO:0000256" key="16">
    <source>
        <dbReference type="HAMAP-Rule" id="MF_01274"/>
    </source>
</evidence>
<comment type="cofactor">
    <cofactor evidence="16">
        <name>NH4(+)</name>
        <dbReference type="ChEBI" id="CHEBI:28938"/>
    </cofactor>
    <cofactor evidence="16">
        <name>K(+)</name>
        <dbReference type="ChEBI" id="CHEBI:29103"/>
    </cofactor>
    <text evidence="16">A monovalent cation. Ammonium or potassium.</text>
</comment>
<evidence type="ECO:0000256" key="6">
    <source>
        <dbReference type="ARBA" id="ARBA00012102"/>
    </source>
</evidence>
<dbReference type="InterPro" id="IPR043129">
    <property type="entry name" value="ATPase_NBD"/>
</dbReference>
<evidence type="ECO:0000256" key="9">
    <source>
        <dbReference type="ARBA" id="ARBA00022741"/>
    </source>
</evidence>
<dbReference type="GO" id="GO:0046872">
    <property type="term" value="F:metal ion binding"/>
    <property type="evidence" value="ECO:0007669"/>
    <property type="project" value="UniProtKB-KW"/>
</dbReference>
<keyword evidence="9 16" id="KW-0547">Nucleotide-binding</keyword>
<sequence length="307" mass="33494">MASATVPSSATEDWLALVMGNTRLHWGAFQSGQLARVWHTPHLDRDWVARIQSSGFSAEVWQRVPGLSYSAVAEDLSQSLQSQSFQPQSLWLASVVPAQTALWANRRAADDDATCQVPTYGVERSQIPLKNIYPTLGIDRAINLLGAGDTLGWPVLVIDAGTALTFTAGVEQSVIGGAILPGIRMQTQSLSQKTAALPVEDSWLSRQDSSFPDSAFPERLPDRWGMTTPEAIASGLIYGTLSILQDYLSDWWQKYPQGKAVLTGGDGPALHALWQQKTPEIASRVTVDSHLMFVGMQRYRSGAMLLL</sequence>
<comment type="subcellular location">
    <subcellularLocation>
        <location evidence="3 16">Cytoplasm</location>
    </subcellularLocation>
</comment>
<evidence type="ECO:0000256" key="10">
    <source>
        <dbReference type="ARBA" id="ARBA00022777"/>
    </source>
</evidence>
<keyword evidence="16" id="KW-0479">Metal-binding</keyword>
<evidence type="ECO:0000313" key="18">
    <source>
        <dbReference type="Proteomes" id="UP000249354"/>
    </source>
</evidence>
<feature type="binding site" evidence="16">
    <location>
        <position position="162"/>
    </location>
    <ligand>
        <name>ATP</name>
        <dbReference type="ChEBI" id="CHEBI:30616"/>
    </ligand>
</feature>
<dbReference type="AlphaFoldDB" id="A0A2W4W230"/>
<evidence type="ECO:0000256" key="15">
    <source>
        <dbReference type="ARBA" id="ARBA00040883"/>
    </source>
</evidence>
<evidence type="ECO:0000256" key="8">
    <source>
        <dbReference type="ARBA" id="ARBA00022679"/>
    </source>
</evidence>
<comment type="cofactor">
    <cofactor evidence="2">
        <name>K(+)</name>
        <dbReference type="ChEBI" id="CHEBI:29103"/>
    </cofactor>
</comment>
<dbReference type="Proteomes" id="UP000249354">
    <property type="component" value="Unassembled WGS sequence"/>
</dbReference>
<dbReference type="UniPathway" id="UPA00241">
    <property type="reaction ID" value="UER00352"/>
</dbReference>
<proteinExistence type="inferred from homology"/>
<feature type="binding site" evidence="16">
    <location>
        <begin position="18"/>
        <end position="25"/>
    </location>
    <ligand>
        <name>ATP</name>
        <dbReference type="ChEBI" id="CHEBI:30616"/>
    </ligand>
</feature>
<evidence type="ECO:0000313" key="17">
    <source>
        <dbReference type="EMBL" id="PZO18611.1"/>
    </source>
</evidence>
<dbReference type="NCBIfam" id="NF009871">
    <property type="entry name" value="PRK13331.1"/>
    <property type="match status" value="1"/>
</dbReference>
<evidence type="ECO:0000256" key="2">
    <source>
        <dbReference type="ARBA" id="ARBA00001958"/>
    </source>
</evidence>
<evidence type="ECO:0000256" key="13">
    <source>
        <dbReference type="ARBA" id="ARBA00022993"/>
    </source>
</evidence>
<dbReference type="GO" id="GO:0005524">
    <property type="term" value="F:ATP binding"/>
    <property type="evidence" value="ECO:0007669"/>
    <property type="project" value="UniProtKB-UniRule"/>
</dbReference>
<comment type="catalytic activity">
    <reaction evidence="1 16">
        <text>(R)-pantothenate + ATP = (R)-4'-phosphopantothenate + ADP + H(+)</text>
        <dbReference type="Rhea" id="RHEA:16373"/>
        <dbReference type="ChEBI" id="CHEBI:10986"/>
        <dbReference type="ChEBI" id="CHEBI:15378"/>
        <dbReference type="ChEBI" id="CHEBI:29032"/>
        <dbReference type="ChEBI" id="CHEBI:30616"/>
        <dbReference type="ChEBI" id="CHEBI:456216"/>
        <dbReference type="EC" id="2.7.1.33"/>
    </reaction>
</comment>
<dbReference type="Gene3D" id="3.30.420.40">
    <property type="match status" value="1"/>
</dbReference>
<keyword evidence="13 16" id="KW-0173">Coenzyme A biosynthesis</keyword>
<feature type="active site" description="Proton acceptor" evidence="16">
    <location>
        <position position="139"/>
    </location>
</feature>
<dbReference type="Pfam" id="PF03309">
    <property type="entry name" value="Pan_kinase"/>
    <property type="match status" value="1"/>
</dbReference>
<dbReference type="InterPro" id="IPR004619">
    <property type="entry name" value="Type_III_PanK"/>
</dbReference>
<evidence type="ECO:0000256" key="14">
    <source>
        <dbReference type="ARBA" id="ARBA00038036"/>
    </source>
</evidence>
<keyword evidence="8 16" id="KW-0808">Transferase</keyword>
<evidence type="ECO:0000256" key="5">
    <source>
        <dbReference type="ARBA" id="ARBA00011738"/>
    </source>
</evidence>
<feature type="binding site" evidence="16">
    <location>
        <position position="159"/>
    </location>
    <ligand>
        <name>K(+)</name>
        <dbReference type="ChEBI" id="CHEBI:29103"/>
    </ligand>
</feature>
<evidence type="ECO:0000256" key="11">
    <source>
        <dbReference type="ARBA" id="ARBA00022840"/>
    </source>
</evidence>
<evidence type="ECO:0000256" key="7">
    <source>
        <dbReference type="ARBA" id="ARBA00022490"/>
    </source>
</evidence>
<dbReference type="SUPFAM" id="SSF53067">
    <property type="entry name" value="Actin-like ATPase domain"/>
    <property type="match status" value="2"/>
</dbReference>
<name>A0A2W4W230_9CYAN</name>
<gene>
    <name evidence="16" type="primary">coaX</name>
    <name evidence="17" type="ORF">DCF25_09425</name>
</gene>
<comment type="pathway">
    <text evidence="4 16">Cofactor biosynthesis; coenzyme A biosynthesis; CoA from (R)-pantothenate: step 1/5.</text>
</comment>
<comment type="function">
    <text evidence="16">Catalyzes the phosphorylation of pantothenate (Pan), the first step in CoA biosynthesis.</text>
</comment>
<keyword evidence="12 16" id="KW-0630">Potassium</keyword>
<dbReference type="PANTHER" id="PTHR34265">
    <property type="entry name" value="TYPE III PANTOTHENATE KINASE"/>
    <property type="match status" value="1"/>
</dbReference>
<comment type="subunit">
    <text evidence="5 16">Homodimer.</text>
</comment>
<dbReference type="EMBL" id="QBMC01000052">
    <property type="protein sequence ID" value="PZO18611.1"/>
    <property type="molecule type" value="Genomic_DNA"/>
</dbReference>
<dbReference type="NCBIfam" id="TIGR00671">
    <property type="entry name" value="baf"/>
    <property type="match status" value="1"/>
</dbReference>
<comment type="similarity">
    <text evidence="14 16">Belongs to the type III pantothenate kinase family.</text>
</comment>
<dbReference type="GO" id="GO:0005737">
    <property type="term" value="C:cytoplasm"/>
    <property type="evidence" value="ECO:0007669"/>
    <property type="project" value="UniProtKB-SubCell"/>
</dbReference>
<reference evidence="18" key="1">
    <citation type="submission" date="2018-04" db="EMBL/GenBank/DDBJ databases">
        <authorList>
            <person name="Cornet L."/>
        </authorList>
    </citation>
    <scope>NUCLEOTIDE SEQUENCE [LARGE SCALE GENOMIC DNA]</scope>
</reference>
<reference evidence="17 18" key="2">
    <citation type="submission" date="2018-06" db="EMBL/GenBank/DDBJ databases">
        <title>Metagenomic assembly of (sub)arctic Cyanobacteria and their associated microbiome from non-axenic cultures.</title>
        <authorList>
            <person name="Baurain D."/>
        </authorList>
    </citation>
    <scope>NUCLEOTIDE SEQUENCE [LARGE SCALE GENOMIC DNA]</scope>
    <source>
        <strain evidence="17">ULC129bin1</strain>
    </source>
</reference>
<accession>A0A2W4W230</accession>
<protein>
    <recommendedName>
        <fullName evidence="15 16">Type III pantothenate kinase</fullName>
        <ecNumber evidence="6 16">2.7.1.33</ecNumber>
    </recommendedName>
    <alternativeName>
        <fullName evidence="16">PanK-III</fullName>
    </alternativeName>
    <alternativeName>
        <fullName evidence="16">Pantothenic acid kinase</fullName>
    </alternativeName>
</protein>
<dbReference type="CDD" id="cd24015">
    <property type="entry name" value="ASKHA_NBD_PanK-III"/>
    <property type="match status" value="1"/>
</dbReference>
<feature type="binding site" evidence="16">
    <location>
        <position position="133"/>
    </location>
    <ligand>
        <name>substrate</name>
    </ligand>
</feature>
<organism evidence="17 18">
    <name type="scientific">Leptolyngbya foveolarum</name>
    <dbReference type="NCBI Taxonomy" id="47253"/>
    <lineage>
        <taxon>Bacteria</taxon>
        <taxon>Bacillati</taxon>
        <taxon>Cyanobacteriota</taxon>
        <taxon>Cyanophyceae</taxon>
        <taxon>Leptolyngbyales</taxon>
        <taxon>Leptolyngbyaceae</taxon>
        <taxon>Leptolyngbya group</taxon>
        <taxon>Leptolyngbya</taxon>
    </lineage>
</organism>
<evidence type="ECO:0000256" key="4">
    <source>
        <dbReference type="ARBA" id="ARBA00005225"/>
    </source>
</evidence>
<dbReference type="GO" id="GO:0004594">
    <property type="term" value="F:pantothenate kinase activity"/>
    <property type="evidence" value="ECO:0007669"/>
    <property type="project" value="UniProtKB-UniRule"/>
</dbReference>
<dbReference type="GO" id="GO:0015937">
    <property type="term" value="P:coenzyme A biosynthetic process"/>
    <property type="evidence" value="ECO:0007669"/>
    <property type="project" value="UniProtKB-UniRule"/>
</dbReference>
<feature type="binding site" evidence="16">
    <location>
        <position position="228"/>
    </location>
    <ligand>
        <name>substrate</name>
    </ligand>
</feature>